<organism evidence="1 2">
    <name type="scientific">Liparis tanakae</name>
    <name type="common">Tanaka's snailfish</name>
    <dbReference type="NCBI Taxonomy" id="230148"/>
    <lineage>
        <taxon>Eukaryota</taxon>
        <taxon>Metazoa</taxon>
        <taxon>Chordata</taxon>
        <taxon>Craniata</taxon>
        <taxon>Vertebrata</taxon>
        <taxon>Euteleostomi</taxon>
        <taxon>Actinopterygii</taxon>
        <taxon>Neopterygii</taxon>
        <taxon>Teleostei</taxon>
        <taxon>Neoteleostei</taxon>
        <taxon>Acanthomorphata</taxon>
        <taxon>Eupercaria</taxon>
        <taxon>Perciformes</taxon>
        <taxon>Cottioidei</taxon>
        <taxon>Cottales</taxon>
        <taxon>Liparidae</taxon>
        <taxon>Liparis</taxon>
    </lineage>
</organism>
<evidence type="ECO:0000313" key="1">
    <source>
        <dbReference type="EMBL" id="TNN24639.1"/>
    </source>
</evidence>
<name>A0A4Z2E791_9TELE</name>
<keyword evidence="2" id="KW-1185">Reference proteome</keyword>
<dbReference type="EMBL" id="SRLO01014748">
    <property type="protein sequence ID" value="TNN24639.1"/>
    <property type="molecule type" value="Genomic_DNA"/>
</dbReference>
<protein>
    <submittedName>
        <fullName evidence="1">Uncharacterized protein</fullName>
    </submittedName>
</protein>
<dbReference type="Proteomes" id="UP000314294">
    <property type="component" value="Unassembled WGS sequence"/>
</dbReference>
<gene>
    <name evidence="1" type="ORF">EYF80_065235</name>
</gene>
<proteinExistence type="predicted"/>
<sequence>MKRLFSPFTLRLYVKVSLQVNYMPVTPAWGSRAAHPHEALELQLLQGREQPTKHKY</sequence>
<accession>A0A4Z2E791</accession>
<reference evidence="1 2" key="1">
    <citation type="submission" date="2019-03" db="EMBL/GenBank/DDBJ databases">
        <title>First draft genome of Liparis tanakae, snailfish: a comprehensive survey of snailfish specific genes.</title>
        <authorList>
            <person name="Kim W."/>
            <person name="Song I."/>
            <person name="Jeong J.-H."/>
            <person name="Kim D."/>
            <person name="Kim S."/>
            <person name="Ryu S."/>
            <person name="Song J.Y."/>
            <person name="Lee S.K."/>
        </authorList>
    </citation>
    <scope>NUCLEOTIDE SEQUENCE [LARGE SCALE GENOMIC DNA]</scope>
    <source>
        <tissue evidence="1">Muscle</tissue>
    </source>
</reference>
<dbReference type="AlphaFoldDB" id="A0A4Z2E791"/>
<evidence type="ECO:0000313" key="2">
    <source>
        <dbReference type="Proteomes" id="UP000314294"/>
    </source>
</evidence>
<comment type="caution">
    <text evidence="1">The sequence shown here is derived from an EMBL/GenBank/DDBJ whole genome shotgun (WGS) entry which is preliminary data.</text>
</comment>